<name>A0A1V0UQW0_9BACL</name>
<dbReference type="SUPFAM" id="SSF53448">
    <property type="entry name" value="Nucleotide-diphospho-sugar transferases"/>
    <property type="match status" value="1"/>
</dbReference>
<evidence type="ECO:0000256" key="4">
    <source>
        <dbReference type="ARBA" id="ARBA00022679"/>
    </source>
</evidence>
<dbReference type="GO" id="GO:0016757">
    <property type="term" value="F:glycosyltransferase activity"/>
    <property type="evidence" value="ECO:0007669"/>
    <property type="project" value="UniProtKB-KW"/>
</dbReference>
<dbReference type="Pfam" id="PF00535">
    <property type="entry name" value="Glycos_transf_2"/>
    <property type="match status" value="1"/>
</dbReference>
<dbReference type="InterPro" id="IPR001173">
    <property type="entry name" value="Glyco_trans_2-like"/>
</dbReference>
<evidence type="ECO:0000313" key="8">
    <source>
        <dbReference type="Proteomes" id="UP000192727"/>
    </source>
</evidence>
<gene>
    <name evidence="7" type="ORF">B7C51_06145</name>
</gene>
<dbReference type="Gene3D" id="3.90.550.10">
    <property type="entry name" value="Spore Coat Polysaccharide Biosynthesis Protein SpsA, Chain A"/>
    <property type="match status" value="1"/>
</dbReference>
<dbReference type="AlphaFoldDB" id="A0A1V0UQW0"/>
<dbReference type="EMBL" id="CP020557">
    <property type="protein sequence ID" value="ARF67486.1"/>
    <property type="molecule type" value="Genomic_DNA"/>
</dbReference>
<proteinExistence type="inferred from homology"/>
<reference evidence="7 8" key="1">
    <citation type="submission" date="2017-03" db="EMBL/GenBank/DDBJ databases">
        <title>Paenibacillus larvae genome sequencing.</title>
        <authorList>
            <person name="Dingman D.W."/>
        </authorList>
    </citation>
    <scope>NUCLEOTIDE SEQUENCE [LARGE SCALE GENOMIC DNA]</scope>
    <source>
        <strain evidence="7 8">SAG 10367</strain>
    </source>
</reference>
<comment type="pathway">
    <text evidence="1">Cell wall biogenesis; cell wall polysaccharide biosynthesis.</text>
</comment>
<evidence type="ECO:0000256" key="1">
    <source>
        <dbReference type="ARBA" id="ARBA00004776"/>
    </source>
</evidence>
<dbReference type="CDD" id="cd04186">
    <property type="entry name" value="GT_2_like_c"/>
    <property type="match status" value="1"/>
</dbReference>
<evidence type="ECO:0000259" key="6">
    <source>
        <dbReference type="Pfam" id="PF00535"/>
    </source>
</evidence>
<dbReference type="InterPro" id="IPR029044">
    <property type="entry name" value="Nucleotide-diphossugar_trans"/>
</dbReference>
<protein>
    <submittedName>
        <fullName evidence="7">Glycosyl transferase family 2</fullName>
    </submittedName>
</protein>
<organism evidence="7 8">
    <name type="scientific">Paenibacillus larvae subsp. pulvifaciens</name>
    <dbReference type="NCBI Taxonomy" id="1477"/>
    <lineage>
        <taxon>Bacteria</taxon>
        <taxon>Bacillati</taxon>
        <taxon>Bacillota</taxon>
        <taxon>Bacilli</taxon>
        <taxon>Bacillales</taxon>
        <taxon>Paenibacillaceae</taxon>
        <taxon>Paenibacillus</taxon>
    </lineage>
</organism>
<feature type="domain" description="Glycosyltransferase 2-like" evidence="6">
    <location>
        <begin position="5"/>
        <end position="167"/>
    </location>
</feature>
<keyword evidence="3" id="KW-0328">Glycosyltransferase</keyword>
<evidence type="ECO:0000313" key="7">
    <source>
        <dbReference type="EMBL" id="ARF67486.1"/>
    </source>
</evidence>
<dbReference type="Proteomes" id="UP000192727">
    <property type="component" value="Chromosome"/>
</dbReference>
<dbReference type="PANTHER" id="PTHR43179:SF12">
    <property type="entry name" value="GALACTOFURANOSYLTRANSFERASE GLFT2"/>
    <property type="match status" value="1"/>
</dbReference>
<evidence type="ECO:0000256" key="2">
    <source>
        <dbReference type="ARBA" id="ARBA00006739"/>
    </source>
</evidence>
<sequence>MLATSIIIPNYNGGRMLRECIRSIQTHTHLPHEIIVVDNGSSDKSVSYCLKKKIRVVRLPKKTGFPTACNAGIKIASGESILLLNNDTLVTKEWLDRMLACLNHDPKTGIVGPMSNYANGEQQISEPFTCLEEITAKMNEPNPLKWKEVNRIVGLCMLIKRELVEKIGLLDERFSPGHYEDDDYCYRALLAGFNLKIAGDVFIFHHGSASFKKYGEKYIRRLLDRNRKLFMEKWVMDPIVLTQKGTLFRNAKTEGGMPHTQDKEGDRKDERSSLSLGE</sequence>
<keyword evidence="4 7" id="KW-0808">Transferase</keyword>
<dbReference type="PANTHER" id="PTHR43179">
    <property type="entry name" value="RHAMNOSYLTRANSFERASE WBBL"/>
    <property type="match status" value="1"/>
</dbReference>
<comment type="similarity">
    <text evidence="2">Belongs to the glycosyltransferase 2 family.</text>
</comment>
<feature type="region of interest" description="Disordered" evidence="5">
    <location>
        <begin position="251"/>
        <end position="278"/>
    </location>
</feature>
<accession>A0A1V0UQW0</accession>
<evidence type="ECO:0000256" key="3">
    <source>
        <dbReference type="ARBA" id="ARBA00022676"/>
    </source>
</evidence>
<feature type="compositionally biased region" description="Basic and acidic residues" evidence="5">
    <location>
        <begin position="260"/>
        <end position="272"/>
    </location>
</feature>
<dbReference type="RefSeq" id="WP_080675845.1">
    <property type="nucleotide sequence ID" value="NZ_CP020557.1"/>
</dbReference>
<evidence type="ECO:0000256" key="5">
    <source>
        <dbReference type="SAM" id="MobiDB-lite"/>
    </source>
</evidence>